<protein>
    <submittedName>
        <fullName evidence="1">Uncharacterized protein</fullName>
    </submittedName>
</protein>
<organism evidence="1 2">
    <name type="scientific">Magnetospirillum fulvum MGU-K5</name>
    <dbReference type="NCBI Taxonomy" id="1316936"/>
    <lineage>
        <taxon>Bacteria</taxon>
        <taxon>Pseudomonadati</taxon>
        <taxon>Pseudomonadota</taxon>
        <taxon>Alphaproteobacteria</taxon>
        <taxon>Rhodospirillales</taxon>
        <taxon>Rhodospirillaceae</taxon>
        <taxon>Magnetospirillum</taxon>
    </lineage>
</organism>
<reference evidence="1 2" key="1">
    <citation type="submission" date="2013-04" db="EMBL/GenBank/DDBJ databases">
        <authorList>
            <person name="Kuznetsov B."/>
            <person name="Ivanovsky R."/>
        </authorList>
    </citation>
    <scope>NUCLEOTIDE SEQUENCE [LARGE SCALE GENOMIC DNA]</scope>
    <source>
        <strain evidence="1 2">MGU-K5</strain>
    </source>
</reference>
<gene>
    <name evidence="1" type="ORF">K678_07427</name>
</gene>
<name>S9TIS0_MAGFU</name>
<evidence type="ECO:0000313" key="2">
    <source>
        <dbReference type="Proteomes" id="UP000015350"/>
    </source>
</evidence>
<dbReference type="Proteomes" id="UP000015350">
    <property type="component" value="Unassembled WGS sequence"/>
</dbReference>
<proteinExistence type="predicted"/>
<comment type="caution">
    <text evidence="1">The sequence shown here is derived from an EMBL/GenBank/DDBJ whole genome shotgun (WGS) entry which is preliminary data.</text>
</comment>
<sequence>MGGGTGGGCLFLRGQDGRGRFGDLGDRAALGLIVVGVRGALIGRRGAISAGQGRGETFFNLIFDLRLQGLAQRGSHLAEIVFGQAHFRHDLLAKLFLKLLDLGVTNPGGEAFFSDLSQFVVLCLLFGGGAVGRVHRRIEPAAGR</sequence>
<dbReference type="AlphaFoldDB" id="S9TIS0"/>
<dbReference type="STRING" id="1316936.K678_07427"/>
<accession>S9TIS0</accession>
<evidence type="ECO:0000313" key="1">
    <source>
        <dbReference type="EMBL" id="EPY02091.1"/>
    </source>
</evidence>
<dbReference type="EMBL" id="AQPH01000021">
    <property type="protein sequence ID" value="EPY02091.1"/>
    <property type="molecule type" value="Genomic_DNA"/>
</dbReference>